<evidence type="ECO:0000313" key="3">
    <source>
        <dbReference type="Proteomes" id="UP000269721"/>
    </source>
</evidence>
<evidence type="ECO:0000313" key="2">
    <source>
        <dbReference type="EMBL" id="RKO91501.1"/>
    </source>
</evidence>
<dbReference type="EMBL" id="KZ995037">
    <property type="protein sequence ID" value="RKO91501.1"/>
    <property type="molecule type" value="Genomic_DNA"/>
</dbReference>
<sequence length="229" mass="24549">MPKRTEIDANECPSTDHGLNGRSENQTEDPPPPAYSKPWISLERTPPSPRGTIPLPALASSLGRAQTDMARSFPQSVIENLTPTQPIDPSDPTADSQGQTQVVITFILAMREQGVKDSALVNKKVTFKKLLTVDHSLRSAETHQGTTSKMAAGPGMDWSDVVTGIWWAPVDTGLAVVDKRIDGPACVVNGNLLASFPTSGEWDLRSPEGAELVGGSLFRTSVSSALFTR</sequence>
<dbReference type="AlphaFoldDB" id="A0A4P9WFH0"/>
<organism evidence="2 3">
    <name type="scientific">Blyttiomyces helicus</name>
    <dbReference type="NCBI Taxonomy" id="388810"/>
    <lineage>
        <taxon>Eukaryota</taxon>
        <taxon>Fungi</taxon>
        <taxon>Fungi incertae sedis</taxon>
        <taxon>Chytridiomycota</taxon>
        <taxon>Chytridiomycota incertae sedis</taxon>
        <taxon>Chytridiomycetes</taxon>
        <taxon>Chytridiomycetes incertae sedis</taxon>
        <taxon>Blyttiomyces</taxon>
    </lineage>
</organism>
<keyword evidence="3" id="KW-1185">Reference proteome</keyword>
<proteinExistence type="predicted"/>
<protein>
    <submittedName>
        <fullName evidence="2">Uncharacterized protein</fullName>
    </submittedName>
</protein>
<evidence type="ECO:0000256" key="1">
    <source>
        <dbReference type="SAM" id="MobiDB-lite"/>
    </source>
</evidence>
<name>A0A4P9WFH0_9FUNG</name>
<feature type="region of interest" description="Disordered" evidence="1">
    <location>
        <begin position="1"/>
        <end position="54"/>
    </location>
</feature>
<gene>
    <name evidence="2" type="ORF">BDK51DRAFT_52799</name>
</gene>
<accession>A0A4P9WFH0</accession>
<dbReference type="Proteomes" id="UP000269721">
    <property type="component" value="Unassembled WGS sequence"/>
</dbReference>
<reference evidence="3" key="1">
    <citation type="journal article" date="2018" name="Nat. Microbiol.">
        <title>Leveraging single-cell genomics to expand the fungal tree of life.</title>
        <authorList>
            <person name="Ahrendt S.R."/>
            <person name="Quandt C.A."/>
            <person name="Ciobanu D."/>
            <person name="Clum A."/>
            <person name="Salamov A."/>
            <person name="Andreopoulos B."/>
            <person name="Cheng J.F."/>
            <person name="Woyke T."/>
            <person name="Pelin A."/>
            <person name="Henrissat B."/>
            <person name="Reynolds N.K."/>
            <person name="Benny G.L."/>
            <person name="Smith M.E."/>
            <person name="James T.Y."/>
            <person name="Grigoriev I.V."/>
        </authorList>
    </citation>
    <scope>NUCLEOTIDE SEQUENCE [LARGE SCALE GENOMIC DNA]</scope>
</reference>